<name>A0A916KP94_9POXV</name>
<dbReference type="OrthoDB" id="16006at10239"/>
<reference evidence="1" key="1">
    <citation type="journal article" date="2013" name="J. Virol.">
        <title>New Insights into the Evolution of Entomopoxvirinae from the Complete Genome Sequences of Four Entomopoxviruses Infecting Adoxophyes honmai, Choristoneura biennis, Choristoneura rosaceana, and Mythimna separata.</title>
        <authorList>
            <person name="Theze J."/>
            <person name="Takatsuka J."/>
            <person name="Li Z."/>
            <person name="Gallais J."/>
            <person name="Doucet D."/>
            <person name="Arif B."/>
            <person name="Nakai M."/>
            <person name="Herniou E.A."/>
        </authorList>
    </citation>
    <scope>NUCLEOTIDE SEQUENCE</scope>
    <source>
        <strain evidence="1">Tokyo</strain>
    </source>
</reference>
<sequence>MKYNIINLIDILKTKTYIINKYEKNDNNIYFDGSSYKLVTHDIDNRNDPIILTTEIENTKIIYNIYKNVKNNFSNNELNVYPDPIIILDNSLPQYKKYPNIFNNDLLAIHYPSMLESDNVSIYHVSDNVGIENLKSSADSSLIEYKILYHPTLMKDLKILAYERTDNGILKSYDYRRCKPLL</sequence>
<protein>
    <submittedName>
        <fullName evidence="1">Uncharacterized protein</fullName>
    </submittedName>
</protein>
<dbReference type="EMBL" id="HF679131">
    <property type="protein sequence ID" value="CCU55504.1"/>
    <property type="molecule type" value="Genomic_DNA"/>
</dbReference>
<keyword evidence="2" id="KW-1185">Reference proteome</keyword>
<proteinExistence type="predicted"/>
<organism evidence="1 2">
    <name type="scientific">Adoxophyes honmai entomopoxvirus 'L'</name>
    <dbReference type="NCBI Taxonomy" id="1293540"/>
    <lineage>
        <taxon>Viruses</taxon>
        <taxon>Varidnaviria</taxon>
        <taxon>Bamfordvirae</taxon>
        <taxon>Nucleocytoviricota</taxon>
        <taxon>Pokkesviricetes</taxon>
        <taxon>Chitovirales</taxon>
        <taxon>Poxviridae</taxon>
        <taxon>Entomopoxvirinae</taxon>
        <taxon>Betaentomopoxvirus</taxon>
        <taxon>Betaentomopoxvirus ahonmai</taxon>
    </lineage>
</organism>
<evidence type="ECO:0000313" key="1">
    <source>
        <dbReference type="EMBL" id="CCU55504.1"/>
    </source>
</evidence>
<evidence type="ECO:0000313" key="2">
    <source>
        <dbReference type="Proteomes" id="UP000792575"/>
    </source>
</evidence>
<accession>A0A916KP94</accession>
<dbReference type="Proteomes" id="UP000792575">
    <property type="component" value="Genome"/>
</dbReference>
<dbReference type="GeneID" id="15614112"/>
<dbReference type="KEGG" id="vg:15614112"/>
<dbReference type="RefSeq" id="YP_008004006.1">
    <property type="nucleotide sequence ID" value="NC_021247.1"/>
</dbReference>
<gene>
    <name evidence="1" type="ORF">AHEV_183</name>
</gene>